<organism evidence="4 5">
    <name type="scientific">Phoenix dactylifera</name>
    <name type="common">Date palm</name>
    <dbReference type="NCBI Taxonomy" id="42345"/>
    <lineage>
        <taxon>Eukaryota</taxon>
        <taxon>Viridiplantae</taxon>
        <taxon>Streptophyta</taxon>
        <taxon>Embryophyta</taxon>
        <taxon>Tracheophyta</taxon>
        <taxon>Spermatophyta</taxon>
        <taxon>Magnoliopsida</taxon>
        <taxon>Liliopsida</taxon>
        <taxon>Arecaceae</taxon>
        <taxon>Coryphoideae</taxon>
        <taxon>Phoeniceae</taxon>
        <taxon>Phoenix</taxon>
    </lineage>
</organism>
<keyword evidence="4" id="KW-1185">Reference proteome</keyword>
<dbReference type="GeneID" id="103716030"/>
<feature type="domain" description="NmrA-like" evidence="3">
    <location>
        <begin position="415"/>
        <end position="534"/>
    </location>
</feature>
<evidence type="ECO:0000313" key="5">
    <source>
        <dbReference type="RefSeq" id="XP_038972629.1"/>
    </source>
</evidence>
<name>A0A8B8ZLX6_PHODC</name>
<comment type="similarity">
    <text evidence="1">Belongs to the NmrA-type oxidoreductase family. Isoflavone reductase subfamily.</text>
</comment>
<dbReference type="RefSeq" id="XP_038972629.1">
    <property type="nucleotide sequence ID" value="XM_039116701.1"/>
</dbReference>
<accession>A0A8B8ZLX6</accession>
<dbReference type="KEGG" id="pda:103716030"/>
<protein>
    <submittedName>
        <fullName evidence="5">Uncharacterized protein LOC103716030</fullName>
    </submittedName>
</protein>
<keyword evidence="2" id="KW-1133">Transmembrane helix</keyword>
<dbReference type="InterPro" id="IPR008030">
    <property type="entry name" value="NmrA-like"/>
</dbReference>
<dbReference type="AlphaFoldDB" id="A0A8B8ZLX6"/>
<dbReference type="InterPro" id="IPR050608">
    <property type="entry name" value="NmrA-type/Isoflavone_red_sf"/>
</dbReference>
<dbReference type="OrthoDB" id="2382881at2759"/>
<dbReference type="PANTHER" id="PTHR43349">
    <property type="entry name" value="PINORESINOL REDUCTASE-RELATED"/>
    <property type="match status" value="1"/>
</dbReference>
<keyword evidence="2" id="KW-0472">Membrane</keyword>
<gene>
    <name evidence="5" type="primary">LOC103716030</name>
</gene>
<sequence>MREEHGAPLPYIVRFQNFTQASFTPLRFCFPPKTRLQDLETPALYAQALKRVFPMWDYWASHLICFAMGSRRKELSVILCFMLGIFVHVFLSARPFSSGDNIVRERFYKANGSKSAEWQQRKDVVVGFCVVLSHLLNRHSKSAGFSLIRLTLPGRLEIQRYDSSWNLSGEKPETLEFKDSIVYWMSEDDAVFNRYNFFKIFYLYDYIKSNLFNALVMQNSLSNHKETNKVSLSHDIEELISNSLKFSNVSISDFVSDASIPTSIFEIASRRVLSCVRADLLPLVFKKYSDLFGNQRDSSFEFLEVPSCLPHNRLLPFFVGKPSIRSEKWSSKASPGEVLVGPVLPLSVLLALQQIDRPDAIDEQDDDPLTLQCRSILEHVCPEMFVVDIGNTFSNYLGSALWIVIRQVFHQFFDKGIFVDEVDIGTFTIRAVDDPRTLNKILYLRPPANTLSHNEIVSLWEKKVGKTFERVYVPEEVVLKQIQESPVPLNVLLSICHCVFIKGDLTNFQIEPSFGVEATELYPDVKYTTVDEYLNRFL</sequence>
<dbReference type="InterPro" id="IPR036291">
    <property type="entry name" value="NAD(P)-bd_dom_sf"/>
</dbReference>
<evidence type="ECO:0000313" key="4">
    <source>
        <dbReference type="Proteomes" id="UP000228380"/>
    </source>
</evidence>
<proteinExistence type="inferred from homology"/>
<feature type="transmembrane region" description="Helical" evidence="2">
    <location>
        <begin position="75"/>
        <end position="93"/>
    </location>
</feature>
<dbReference type="Proteomes" id="UP000228380">
    <property type="component" value="Unplaced"/>
</dbReference>
<evidence type="ECO:0000256" key="1">
    <source>
        <dbReference type="ARBA" id="ARBA00005725"/>
    </source>
</evidence>
<evidence type="ECO:0000256" key="2">
    <source>
        <dbReference type="SAM" id="Phobius"/>
    </source>
</evidence>
<evidence type="ECO:0000259" key="3">
    <source>
        <dbReference type="Pfam" id="PF05368"/>
    </source>
</evidence>
<dbReference type="Gene3D" id="3.90.25.10">
    <property type="entry name" value="UDP-galactose 4-epimerase, domain 1"/>
    <property type="match status" value="1"/>
</dbReference>
<dbReference type="PANTHER" id="PTHR43349:SF35">
    <property type="entry name" value="PHENYLCOUMARAN BENZYLIC ETHER REDUCTASE 1"/>
    <property type="match status" value="1"/>
</dbReference>
<dbReference type="Pfam" id="PF05368">
    <property type="entry name" value="NmrA"/>
    <property type="match status" value="1"/>
</dbReference>
<keyword evidence="2" id="KW-0812">Transmembrane</keyword>
<reference evidence="5" key="1">
    <citation type="submission" date="2025-08" db="UniProtKB">
        <authorList>
            <consortium name="RefSeq"/>
        </authorList>
    </citation>
    <scope>IDENTIFICATION</scope>
    <source>
        <tissue evidence="5">Young leaves</tissue>
    </source>
</reference>
<dbReference type="SUPFAM" id="SSF51735">
    <property type="entry name" value="NAD(P)-binding Rossmann-fold domains"/>
    <property type="match status" value="1"/>
</dbReference>